<evidence type="ECO:0000256" key="10">
    <source>
        <dbReference type="ARBA" id="ARBA00023112"/>
    </source>
</evidence>
<name>A0A2W2BRP6_9HYPH</name>
<evidence type="ECO:0000256" key="4">
    <source>
        <dbReference type="ARBA" id="ARBA00022448"/>
    </source>
</evidence>
<evidence type="ECO:0000256" key="2">
    <source>
        <dbReference type="ARBA" id="ARBA00004651"/>
    </source>
</evidence>
<dbReference type="InterPro" id="IPR051224">
    <property type="entry name" value="NiCoT_RcnA"/>
</dbReference>
<dbReference type="GO" id="GO:0010045">
    <property type="term" value="P:response to nickel cation"/>
    <property type="evidence" value="ECO:0007669"/>
    <property type="project" value="TreeGrafter"/>
</dbReference>
<feature type="transmembrane region" description="Helical" evidence="13">
    <location>
        <begin position="271"/>
        <end position="293"/>
    </location>
</feature>
<keyword evidence="14" id="KW-0732">Signal</keyword>
<comment type="caution">
    <text evidence="15">The sequence shown here is derived from an EMBL/GenBank/DDBJ whole genome shotgun (WGS) entry which is preliminary data.</text>
</comment>
<dbReference type="RefSeq" id="WP_111196187.1">
    <property type="nucleotide sequence ID" value="NZ_QKVK01000001.1"/>
</dbReference>
<dbReference type="GO" id="GO:0046583">
    <property type="term" value="F:monoatomic cation efflux transmembrane transporter activity"/>
    <property type="evidence" value="ECO:0007669"/>
    <property type="project" value="TreeGrafter"/>
</dbReference>
<evidence type="ECO:0000256" key="12">
    <source>
        <dbReference type="ARBA" id="ARBA00023285"/>
    </source>
</evidence>
<evidence type="ECO:0000256" key="11">
    <source>
        <dbReference type="ARBA" id="ARBA00023136"/>
    </source>
</evidence>
<accession>A0A2W2BRP6</accession>
<evidence type="ECO:0000313" key="15">
    <source>
        <dbReference type="EMBL" id="PZF78859.1"/>
    </source>
</evidence>
<keyword evidence="11 13" id="KW-0472">Membrane</keyword>
<keyword evidence="7 13" id="KW-0812">Transmembrane</keyword>
<gene>
    <name evidence="15" type="ORF">DK847_03450</name>
</gene>
<dbReference type="GO" id="GO:0006824">
    <property type="term" value="P:cobalt ion transport"/>
    <property type="evidence" value="ECO:0007669"/>
    <property type="project" value="UniProtKB-KW"/>
</dbReference>
<keyword evidence="8 13" id="KW-1133">Transmembrane helix</keyword>
<dbReference type="EMBL" id="QKVK01000001">
    <property type="protein sequence ID" value="PZF78859.1"/>
    <property type="molecule type" value="Genomic_DNA"/>
</dbReference>
<feature type="transmembrane region" description="Helical" evidence="13">
    <location>
        <begin position="184"/>
        <end position="203"/>
    </location>
</feature>
<comment type="similarity">
    <text evidence="13">Belongs to the NiCoT transporter (TC 2.A.52) family.</text>
</comment>
<feature type="transmembrane region" description="Helical" evidence="13">
    <location>
        <begin position="347"/>
        <end position="369"/>
    </location>
</feature>
<evidence type="ECO:0000256" key="1">
    <source>
        <dbReference type="ARBA" id="ARBA00002510"/>
    </source>
</evidence>
<dbReference type="InterPro" id="IPR011541">
    <property type="entry name" value="Ni/Co_transpt_high_affinity"/>
</dbReference>
<protein>
    <recommendedName>
        <fullName evidence="13">Nickel/cobalt efflux system</fullName>
    </recommendedName>
</protein>
<feature type="signal peptide" evidence="14">
    <location>
        <begin position="1"/>
        <end position="27"/>
    </location>
</feature>
<dbReference type="AlphaFoldDB" id="A0A2W2BRP6"/>
<organism evidence="15 16">
    <name type="scientific">Aestuariivirga litoralis</name>
    <dbReference type="NCBI Taxonomy" id="2650924"/>
    <lineage>
        <taxon>Bacteria</taxon>
        <taxon>Pseudomonadati</taxon>
        <taxon>Pseudomonadota</taxon>
        <taxon>Alphaproteobacteria</taxon>
        <taxon>Hyphomicrobiales</taxon>
        <taxon>Aestuariivirgaceae</taxon>
        <taxon>Aestuariivirga</taxon>
    </lineage>
</organism>
<keyword evidence="5" id="KW-1003">Cell membrane</keyword>
<comment type="function">
    <text evidence="1">Efflux system for nickel and cobalt.</text>
</comment>
<reference evidence="16" key="1">
    <citation type="submission" date="2018-06" db="EMBL/GenBank/DDBJ databases">
        <title>Aestuariibacter litoralis strain KCTC 52945T.</title>
        <authorList>
            <person name="Li X."/>
            <person name="Salam N."/>
            <person name="Li J.-L."/>
            <person name="Chen Y.-M."/>
            <person name="Yang Z.-W."/>
            <person name="Zhang L.-Y."/>
            <person name="Han M.-X."/>
            <person name="Xiao M."/>
            <person name="Li W.-J."/>
        </authorList>
    </citation>
    <scope>NUCLEOTIDE SEQUENCE [LARGE SCALE GENOMIC DNA]</scope>
    <source>
        <strain evidence="16">KCTC 52945</strain>
    </source>
</reference>
<dbReference type="PANTHER" id="PTHR40659">
    <property type="entry name" value="NICKEL/COBALT EFFLUX SYSTEM RCNA"/>
    <property type="match status" value="1"/>
</dbReference>
<keyword evidence="4 13" id="KW-0813">Transport</keyword>
<proteinExistence type="inferred from homology"/>
<keyword evidence="16" id="KW-1185">Reference proteome</keyword>
<feature type="transmembrane region" description="Helical" evidence="13">
    <location>
        <begin position="299"/>
        <end position="326"/>
    </location>
</feature>
<keyword evidence="12" id="KW-0170">Cobalt</keyword>
<dbReference type="GO" id="GO:0032025">
    <property type="term" value="P:response to cobalt ion"/>
    <property type="evidence" value="ECO:0007669"/>
    <property type="project" value="TreeGrafter"/>
</dbReference>
<dbReference type="GO" id="GO:0005886">
    <property type="term" value="C:plasma membrane"/>
    <property type="evidence" value="ECO:0007669"/>
    <property type="project" value="UniProtKB-SubCell"/>
</dbReference>
<feature type="transmembrane region" description="Helical" evidence="13">
    <location>
        <begin position="140"/>
        <end position="164"/>
    </location>
</feature>
<comment type="subcellular location">
    <subcellularLocation>
        <location evidence="2 13">Cell membrane</location>
        <topology evidence="2 13">Multi-pass membrane protein</topology>
    </subcellularLocation>
</comment>
<evidence type="ECO:0000256" key="9">
    <source>
        <dbReference type="ARBA" id="ARBA00023065"/>
    </source>
</evidence>
<evidence type="ECO:0000256" key="6">
    <source>
        <dbReference type="ARBA" id="ARBA00022596"/>
    </source>
</evidence>
<feature type="transmembrane region" description="Helical" evidence="13">
    <location>
        <begin position="98"/>
        <end position="119"/>
    </location>
</feature>
<evidence type="ECO:0000256" key="3">
    <source>
        <dbReference type="ARBA" id="ARBA00022426"/>
    </source>
</evidence>
<evidence type="ECO:0000256" key="5">
    <source>
        <dbReference type="ARBA" id="ARBA00022475"/>
    </source>
</evidence>
<evidence type="ECO:0000313" key="16">
    <source>
        <dbReference type="Proteomes" id="UP000248795"/>
    </source>
</evidence>
<keyword evidence="9" id="KW-0406">Ion transport</keyword>
<dbReference type="Pfam" id="PF03824">
    <property type="entry name" value="NicO"/>
    <property type="match status" value="1"/>
</dbReference>
<dbReference type="GO" id="GO:0015099">
    <property type="term" value="F:nickel cation transmembrane transporter activity"/>
    <property type="evidence" value="ECO:0007669"/>
    <property type="project" value="UniProtKB-UniRule"/>
</dbReference>
<keyword evidence="10" id="KW-0921">Nickel transport</keyword>
<feature type="chain" id="PRO_5015945680" description="Nickel/cobalt efflux system" evidence="14">
    <location>
        <begin position="28"/>
        <end position="376"/>
    </location>
</feature>
<dbReference type="PANTHER" id="PTHR40659:SF1">
    <property type="entry name" value="NICKEL_COBALT EFFLUX SYSTEM RCNA"/>
    <property type="match status" value="1"/>
</dbReference>
<sequence>MPGLIRRIALGVAALLILLLAAAPQLAAQTAGTTAQQAQPEVKIDRRKLLVPPRNADGTIEVTPFLEDPVLWARDEQQNFYRRMSATLKAMRGPDAWASGWMLMLLSFAYGIFHAAGPGHGKAVISTWLLATESELKRGVLISFMSAIIQALTAIVLVSVLFLVVASVGSTARDVAGVLESASYALIGLLGLYLIWTALRLFAARRALSAPVAASAGVSTRQSIALSDFASFEPKRSAAAVPHVHGPDCGCGHAHLPEASDLTGEFSFARALSLAFAVGIRPCTGAILVLVFANGIGLYWAGIASTFAMAVGTFITVSVIAAIAVYGKKLAARLMRGNSRLLDWAGIGLRFAGGTVIAFLGTILFLGSLGSSNAMM</sequence>
<evidence type="ECO:0000256" key="14">
    <source>
        <dbReference type="SAM" id="SignalP"/>
    </source>
</evidence>
<evidence type="ECO:0000256" key="8">
    <source>
        <dbReference type="ARBA" id="ARBA00022989"/>
    </source>
</evidence>
<evidence type="ECO:0000256" key="13">
    <source>
        <dbReference type="RuleBase" id="RU362101"/>
    </source>
</evidence>
<dbReference type="Proteomes" id="UP000248795">
    <property type="component" value="Unassembled WGS sequence"/>
</dbReference>
<keyword evidence="6" id="KW-0533">Nickel</keyword>
<keyword evidence="3" id="KW-0171">Cobalt transport</keyword>
<evidence type="ECO:0000256" key="7">
    <source>
        <dbReference type="ARBA" id="ARBA00022692"/>
    </source>
</evidence>